<dbReference type="InterPro" id="IPR006103">
    <property type="entry name" value="Glyco_hydro_2_cat"/>
</dbReference>
<evidence type="ECO:0000259" key="7">
    <source>
        <dbReference type="Pfam" id="PF02837"/>
    </source>
</evidence>
<dbReference type="GO" id="GO:0004553">
    <property type="term" value="F:hydrolase activity, hydrolyzing O-glycosyl compounds"/>
    <property type="evidence" value="ECO:0007669"/>
    <property type="project" value="InterPro"/>
</dbReference>
<dbReference type="InterPro" id="IPR051913">
    <property type="entry name" value="GH2_Domain-Containing"/>
</dbReference>
<evidence type="ECO:0008006" key="10">
    <source>
        <dbReference type="Google" id="ProtNLM"/>
    </source>
</evidence>
<dbReference type="Gene3D" id="3.20.20.80">
    <property type="entry name" value="Glycosidases"/>
    <property type="match status" value="1"/>
</dbReference>
<dbReference type="PANTHER" id="PTHR42732">
    <property type="entry name" value="BETA-GALACTOSIDASE"/>
    <property type="match status" value="1"/>
</dbReference>
<feature type="chain" id="PRO_5003925655" description="Beta-galactosidase" evidence="4">
    <location>
        <begin position="23"/>
        <end position="890"/>
    </location>
</feature>
<dbReference type="SUPFAM" id="SSF51445">
    <property type="entry name" value="(Trans)glycosidases"/>
    <property type="match status" value="1"/>
</dbReference>
<accession>K9D3P6</accession>
<evidence type="ECO:0000256" key="1">
    <source>
        <dbReference type="ARBA" id="ARBA00007401"/>
    </source>
</evidence>
<comment type="similarity">
    <text evidence="1">Belongs to the glycosyl hydrolase 2 family.</text>
</comment>
<dbReference type="Pfam" id="PF02836">
    <property type="entry name" value="Glyco_hydro_2_C"/>
    <property type="match status" value="1"/>
</dbReference>
<evidence type="ECO:0000259" key="5">
    <source>
        <dbReference type="Pfam" id="PF00703"/>
    </source>
</evidence>
<dbReference type="Gene3D" id="2.60.120.260">
    <property type="entry name" value="Galactose-binding domain-like"/>
    <property type="match status" value="1"/>
</dbReference>
<reference evidence="8 9" key="1">
    <citation type="submission" date="2012-09" db="EMBL/GenBank/DDBJ databases">
        <title>The Genome Sequence of Sphingobium yanoikuyae ATCC 51230.</title>
        <authorList>
            <consortium name="The Broad Institute Genome Sequencing Platform"/>
            <person name="Earl A."/>
            <person name="Ward D."/>
            <person name="Feldgarden M."/>
            <person name="Gevers D."/>
            <person name="Huys G."/>
            <person name="Walker B."/>
            <person name="Young S.K."/>
            <person name="Zeng Q."/>
            <person name="Gargeya S."/>
            <person name="Fitzgerald M."/>
            <person name="Haas B."/>
            <person name="Abouelleil A."/>
            <person name="Alvarado L."/>
            <person name="Arachchi H.M."/>
            <person name="Berlin A.M."/>
            <person name="Chapman S.B."/>
            <person name="Goldberg J."/>
            <person name="Griggs A."/>
            <person name="Gujja S."/>
            <person name="Hansen M."/>
            <person name="Howarth C."/>
            <person name="Imamovic A."/>
            <person name="Larimer J."/>
            <person name="McCowen C."/>
            <person name="Montmayeur A."/>
            <person name="Murphy C."/>
            <person name="Neiman D."/>
            <person name="Pearson M."/>
            <person name="Priest M."/>
            <person name="Roberts A."/>
            <person name="Saif S."/>
            <person name="Shea T."/>
            <person name="Sisk P."/>
            <person name="Sykes S."/>
            <person name="Wortman J."/>
            <person name="Nusbaum C."/>
            <person name="Birren B."/>
        </authorList>
    </citation>
    <scope>NUCLEOTIDE SEQUENCE [LARGE SCALE GENOMIC DNA]</scope>
    <source>
        <strain evidence="8 9">ATCC 51230</strain>
    </source>
</reference>
<dbReference type="GO" id="GO:0005975">
    <property type="term" value="P:carbohydrate metabolic process"/>
    <property type="evidence" value="ECO:0007669"/>
    <property type="project" value="InterPro"/>
</dbReference>
<dbReference type="Proteomes" id="UP000009887">
    <property type="component" value="Unassembled WGS sequence"/>
</dbReference>
<dbReference type="RefSeq" id="WP_004211913.1">
    <property type="nucleotide sequence ID" value="NZ_JH992904.1"/>
</dbReference>
<dbReference type="InterPro" id="IPR006102">
    <property type="entry name" value="Ig-like_GH2"/>
</dbReference>
<dbReference type="Pfam" id="PF00703">
    <property type="entry name" value="Glyco_hydro_2"/>
    <property type="match status" value="1"/>
</dbReference>
<dbReference type="PATRIC" id="fig|883163.3.peg.4116"/>
<dbReference type="Gene3D" id="2.60.40.10">
    <property type="entry name" value="Immunoglobulins"/>
    <property type="match status" value="2"/>
</dbReference>
<dbReference type="InterPro" id="IPR008979">
    <property type="entry name" value="Galactose-bd-like_sf"/>
</dbReference>
<keyword evidence="4" id="KW-0732">Signal</keyword>
<dbReference type="AlphaFoldDB" id="K9D3P6"/>
<name>K9D3P6_SPHYA</name>
<comment type="caution">
    <text evidence="8">The sequence shown here is derived from an EMBL/GenBank/DDBJ whole genome shotgun (WGS) entry which is preliminary data.</text>
</comment>
<evidence type="ECO:0000313" key="9">
    <source>
        <dbReference type="Proteomes" id="UP000009887"/>
    </source>
</evidence>
<gene>
    <name evidence="8" type="ORF">HMPREF9718_04081</name>
</gene>
<keyword evidence="3" id="KW-0326">Glycosidase</keyword>
<dbReference type="SUPFAM" id="SSF49303">
    <property type="entry name" value="beta-Galactosidase/glucuronidase domain"/>
    <property type="match status" value="1"/>
</dbReference>
<dbReference type="EMBL" id="AGZU01000015">
    <property type="protein sequence ID" value="EKU73612.1"/>
    <property type="molecule type" value="Genomic_DNA"/>
</dbReference>
<evidence type="ECO:0000259" key="6">
    <source>
        <dbReference type="Pfam" id="PF02836"/>
    </source>
</evidence>
<dbReference type="Gene3D" id="2.60.120.430">
    <property type="entry name" value="Galactose-binding lectin"/>
    <property type="match status" value="1"/>
</dbReference>
<proteinExistence type="inferred from homology"/>
<feature type="domain" description="Glycosyl hydrolases family 2 sugar binding" evidence="7">
    <location>
        <begin position="43"/>
        <end position="202"/>
    </location>
</feature>
<dbReference type="Pfam" id="PF02837">
    <property type="entry name" value="Glyco_hydro_2_N"/>
    <property type="match status" value="1"/>
</dbReference>
<dbReference type="PANTHER" id="PTHR42732:SF1">
    <property type="entry name" value="BETA-MANNOSIDASE"/>
    <property type="match status" value="1"/>
</dbReference>
<evidence type="ECO:0000313" key="8">
    <source>
        <dbReference type="EMBL" id="EKU73612.1"/>
    </source>
</evidence>
<feature type="domain" description="Glycoside hydrolase family 2 catalytic" evidence="6">
    <location>
        <begin position="327"/>
        <end position="644"/>
    </location>
</feature>
<dbReference type="InterPro" id="IPR006104">
    <property type="entry name" value="Glyco_hydro_2_N"/>
</dbReference>
<feature type="signal peptide" evidence="4">
    <location>
        <begin position="1"/>
        <end position="22"/>
    </location>
</feature>
<dbReference type="InterPro" id="IPR013783">
    <property type="entry name" value="Ig-like_fold"/>
</dbReference>
<sequence length="890" mass="97540">MIIASTLLLAGLAGAVSPPATAKVAGAGQAAHQESGGRETHALDSGWRFSFGETDDAPAASDFADSQWEKVQLPHSWNRLGSYGDTRSPRTDNRQGIGWYRLKLHAPRAEARRRFYLDFGAVSKIADVWVNGVHVGTHKGAFARFRIDVSDHWKPGEDNVIAVRADNSKPVDGSATAQILPLAGDFFVHGGIYRAVSLLSLPATSFDPLDYGGPGLYARTMSVGSASARIAILARLRNQDRPHRALQWKTRIIDASGQVVAEADRRIDLPHGQSEQQIAIDLPSPHLWNGTADPYLYRIRSDLHDGRQILDSVSQPLGVRSFRVDADKGFFLNGAHLALHGVSRHQDRPDVGWALTPKDHAQDMAIAREMGANSIRQAHYQQADEWSDEADRAGMVTWAELPYVTSPSITGGEGSPETWANAEQQLRELIRQNYNHPSIMMWSVGNEVDSAKGFAVGKAMMRPLALLERMNAIAKQEDPYRPTIFADCCEDLTLVKTAGEKLAGTTDLIGYNRYYGWYYPQPLKARAQLGAQLDHFHAKHPALPLSLSEYGAGGAVSQHSDNIADAFLNFTGTPHPEEYQAWYHEQNWPAIQERPFVFASWVWNLFDFASDLRREGDSIDLNNKGLVTADRRTRKDAYYYYQAQWSSKPMLHLTGKRYVERAYRVVTIKAYTNAASADLILNGRAQGSVPCPGGICLWPGIGLQPGPNQITASASLKGMPLTDAMTLDGPDPAKGIYVNAGDMGSATIAGHRYGSDDFVTGGIAAVLNMGGFAGQRMMAPRSVATDIPGLYDYWREGENFSYRIPVPNGRWTVTIYSFEPRKSLSEPVLMTVRANGREALSPFDVAHEAGGPMRGLAKSFDAVVKDGMLQLDFAGNQGRAVVAAIAVTPR</sequence>
<dbReference type="HOGENOM" id="CLU_006501_5_0_5"/>
<protein>
    <recommendedName>
        <fullName evidence="10">Beta-galactosidase</fullName>
    </recommendedName>
</protein>
<feature type="domain" description="Glycoside hydrolase family 2 immunoglobulin-like beta-sandwich" evidence="5">
    <location>
        <begin position="226"/>
        <end position="320"/>
    </location>
</feature>
<dbReference type="InterPro" id="IPR017853">
    <property type="entry name" value="GH"/>
</dbReference>
<evidence type="ECO:0000256" key="3">
    <source>
        <dbReference type="ARBA" id="ARBA00023295"/>
    </source>
</evidence>
<evidence type="ECO:0000256" key="2">
    <source>
        <dbReference type="ARBA" id="ARBA00022801"/>
    </source>
</evidence>
<keyword evidence="9" id="KW-1185">Reference proteome</keyword>
<dbReference type="PRINTS" id="PR00132">
    <property type="entry name" value="GLHYDRLASE2"/>
</dbReference>
<keyword evidence="2" id="KW-0378">Hydrolase</keyword>
<evidence type="ECO:0000256" key="4">
    <source>
        <dbReference type="SAM" id="SignalP"/>
    </source>
</evidence>
<organism evidence="8 9">
    <name type="scientific">Sphingobium yanoikuyae ATCC 51230</name>
    <dbReference type="NCBI Taxonomy" id="883163"/>
    <lineage>
        <taxon>Bacteria</taxon>
        <taxon>Pseudomonadati</taxon>
        <taxon>Pseudomonadota</taxon>
        <taxon>Alphaproteobacteria</taxon>
        <taxon>Sphingomonadales</taxon>
        <taxon>Sphingomonadaceae</taxon>
        <taxon>Sphingobium</taxon>
    </lineage>
</organism>
<dbReference type="InterPro" id="IPR036156">
    <property type="entry name" value="Beta-gal/glucu_dom_sf"/>
</dbReference>
<dbReference type="InterPro" id="IPR006101">
    <property type="entry name" value="Glyco_hydro_2"/>
</dbReference>
<dbReference type="SUPFAM" id="SSF49785">
    <property type="entry name" value="Galactose-binding domain-like"/>
    <property type="match status" value="2"/>
</dbReference>